<organism evidence="2 4">
    <name type="scientific">Clostridium coskatii</name>
    <dbReference type="NCBI Taxonomy" id="1705578"/>
    <lineage>
        <taxon>Bacteria</taxon>
        <taxon>Bacillati</taxon>
        <taxon>Bacillota</taxon>
        <taxon>Clostridia</taxon>
        <taxon>Eubacteriales</taxon>
        <taxon>Clostridiaceae</taxon>
        <taxon>Clostridium</taxon>
    </lineage>
</organism>
<keyword evidence="1" id="KW-1133">Transmembrane helix</keyword>
<evidence type="ECO:0000313" key="2">
    <source>
        <dbReference type="EMBL" id="OAA93795.1"/>
    </source>
</evidence>
<reference evidence="3 5" key="2">
    <citation type="journal article" date="2016" name="Front. Microbiol.">
        <title>Industrial Acetogenic Biocatalysts: A Comparative Metabolic and Genomic Analysis.</title>
        <authorList>
            <person name="Bengelsdorf F."/>
            <person name="Poehlein A."/>
            <person name="Sonja S."/>
            <person name="Erz C."/>
            <person name="Hummel T."/>
            <person name="Hoffmeister S."/>
            <person name="Daniel R."/>
            <person name="Durre P."/>
        </authorList>
    </citation>
    <scope>NUCLEOTIDE SEQUENCE [LARGE SCALE GENOMIC DNA]</scope>
    <source>
        <strain evidence="3 5">PTA-10522</strain>
    </source>
</reference>
<evidence type="ECO:0000256" key="1">
    <source>
        <dbReference type="SAM" id="Phobius"/>
    </source>
</evidence>
<dbReference type="RefSeq" id="WP_063600707.1">
    <property type="nucleotide sequence ID" value="NZ_LITQ01000010.1"/>
</dbReference>
<dbReference type="EMBL" id="LROR01000035">
    <property type="protein sequence ID" value="OBR96085.1"/>
    <property type="molecule type" value="Genomic_DNA"/>
</dbReference>
<dbReference type="Proteomes" id="UP000077384">
    <property type="component" value="Unassembled WGS sequence"/>
</dbReference>
<gene>
    <name evidence="3" type="ORF">CLCOS_11740</name>
    <name evidence="2" type="ORF">WX73_04017</name>
</gene>
<evidence type="ECO:0000313" key="5">
    <source>
        <dbReference type="Proteomes" id="UP000093694"/>
    </source>
</evidence>
<accession>A0A162JDP6</accession>
<name>A0A162JDP6_9CLOT</name>
<feature type="transmembrane region" description="Helical" evidence="1">
    <location>
        <begin position="172"/>
        <end position="193"/>
    </location>
</feature>
<keyword evidence="1" id="KW-0812">Transmembrane</keyword>
<evidence type="ECO:0000313" key="4">
    <source>
        <dbReference type="Proteomes" id="UP000077384"/>
    </source>
</evidence>
<keyword evidence="5" id="KW-1185">Reference proteome</keyword>
<protein>
    <submittedName>
        <fullName evidence="2">Uncharacterized protein</fullName>
    </submittedName>
</protein>
<dbReference type="AlphaFoldDB" id="A0A162JDP6"/>
<keyword evidence="1" id="KW-0472">Membrane</keyword>
<sequence>MDYFIEELKNKKIISTDDIKTMQEYINKKYFKIPSSEKAKMLSNTIHHILDTNLKELPESYRQTVKINTLKNTFSKNRASIFMYDIFLCCIKIEPLKKNFTKEITRWINANIENSVEEKDLNNYLGITNPKMNPVTDENLNNKITEPVSPNRTIETTAAPAIPFKLKFNKKLLIFSSIIFFVLISQVLGQVFFQKSLFKIPFYIASTSESGNSYLKDLVDQVTLKNAKKNFPNVYLPEYLKYQTIDEDKLKSYLSSRNSLLGKDPYFSTIMSTAREFNLNPILLFAITGQEQDFVPVNTPSASKIANNPFNVYHSWQEYNTDIKDSSRIAARTIINLSENMPKENNPFMWIGKEYAEDSNWGNGVQAIFEEINNYFALHSKK</sequence>
<reference evidence="2 4" key="1">
    <citation type="journal article" date="2015" name="Biotechnol. Bioeng.">
        <title>Genome sequence and phenotypic characterization of Caulobacter segnis.</title>
        <authorList>
            <person name="Patel S."/>
            <person name="Fletcher B."/>
            <person name="Scott D.C."/>
            <person name="Ely B."/>
        </authorList>
    </citation>
    <scope>NUCLEOTIDE SEQUENCE [LARGE SCALE GENOMIC DNA]</scope>
    <source>
        <strain evidence="2 4">PS02</strain>
    </source>
</reference>
<dbReference type="Proteomes" id="UP000093694">
    <property type="component" value="Unassembled WGS sequence"/>
</dbReference>
<dbReference type="PATRIC" id="fig|1705578.3.peg.4113"/>
<proteinExistence type="predicted"/>
<comment type="caution">
    <text evidence="2">The sequence shown here is derived from an EMBL/GenBank/DDBJ whole genome shotgun (WGS) entry which is preliminary data.</text>
</comment>
<evidence type="ECO:0000313" key="3">
    <source>
        <dbReference type="EMBL" id="OBR96085.1"/>
    </source>
</evidence>
<dbReference type="EMBL" id="LITQ01000010">
    <property type="protein sequence ID" value="OAA93795.1"/>
    <property type="molecule type" value="Genomic_DNA"/>
</dbReference>